<evidence type="ECO:0000313" key="6">
    <source>
        <dbReference type="Proteomes" id="UP001628192"/>
    </source>
</evidence>
<evidence type="ECO:0000256" key="2">
    <source>
        <dbReference type="ARBA" id="ARBA00023125"/>
    </source>
</evidence>
<dbReference type="PRINTS" id="PR00032">
    <property type="entry name" value="HTHARAC"/>
</dbReference>
<evidence type="ECO:0000256" key="3">
    <source>
        <dbReference type="ARBA" id="ARBA00023163"/>
    </source>
</evidence>
<dbReference type="Proteomes" id="UP001628192">
    <property type="component" value="Unassembled WGS sequence"/>
</dbReference>
<reference evidence="5 6" key="1">
    <citation type="journal article" date="2025" name="Int. J. Syst. Evol. Microbiol.">
        <title>Desulfovibrio falkowii sp. nov., Porphyromonas miyakawae sp. nov., Mediterraneibacter flintii sp. nov. and Owariibacterium komagatae gen. nov., sp. nov., isolated from human faeces.</title>
        <authorList>
            <person name="Hamaguchi T."/>
            <person name="Ohara M."/>
            <person name="Hisatomi A."/>
            <person name="Sekiguchi K."/>
            <person name="Takeda J.I."/>
            <person name="Ueyama J."/>
            <person name="Ito M."/>
            <person name="Nishiwaki H."/>
            <person name="Ogi T."/>
            <person name="Hirayama M."/>
            <person name="Ohkuma M."/>
            <person name="Sakamoto M."/>
            <person name="Ohno K."/>
        </authorList>
    </citation>
    <scope>NUCLEOTIDE SEQUENCE [LARGE SCALE GENOMIC DNA]</scope>
    <source>
        <strain evidence="5 6">13CB8C</strain>
    </source>
</reference>
<dbReference type="InterPro" id="IPR009057">
    <property type="entry name" value="Homeodomain-like_sf"/>
</dbReference>
<proteinExistence type="predicted"/>
<dbReference type="InterPro" id="IPR018060">
    <property type="entry name" value="HTH_AraC"/>
</dbReference>
<keyword evidence="6" id="KW-1185">Reference proteome</keyword>
<keyword evidence="1" id="KW-0805">Transcription regulation</keyword>
<feature type="domain" description="HTH araC/xylS-type" evidence="4">
    <location>
        <begin position="217"/>
        <end position="315"/>
    </location>
</feature>
<name>A0ABQ0EAX8_9BACT</name>
<dbReference type="InterPro" id="IPR053142">
    <property type="entry name" value="PchR_regulatory_protein"/>
</dbReference>
<evidence type="ECO:0000259" key="4">
    <source>
        <dbReference type="PROSITE" id="PS01124"/>
    </source>
</evidence>
<dbReference type="PROSITE" id="PS01124">
    <property type="entry name" value="HTH_ARAC_FAMILY_2"/>
    <property type="match status" value="1"/>
</dbReference>
<keyword evidence="2" id="KW-0238">DNA-binding</keyword>
<dbReference type="Pfam" id="PF12833">
    <property type="entry name" value="HTH_18"/>
    <property type="match status" value="1"/>
</dbReference>
<dbReference type="RefSeq" id="WP_407844976.1">
    <property type="nucleotide sequence ID" value="NZ_BAAFSG010000001.1"/>
</dbReference>
<dbReference type="Gene3D" id="1.10.10.60">
    <property type="entry name" value="Homeodomain-like"/>
    <property type="match status" value="2"/>
</dbReference>
<dbReference type="PANTHER" id="PTHR47893">
    <property type="entry name" value="REGULATORY PROTEIN PCHR"/>
    <property type="match status" value="1"/>
</dbReference>
<protein>
    <recommendedName>
        <fullName evidence="4">HTH araC/xylS-type domain-containing protein</fullName>
    </recommendedName>
</protein>
<dbReference type="PROSITE" id="PS00041">
    <property type="entry name" value="HTH_ARAC_FAMILY_1"/>
    <property type="match status" value="1"/>
</dbReference>
<sequence length="318" mass="35056">MGAIFLLHAMNRNPDMAAFAASNVYKMTGTSPLVLKPGLALQFARVPAAVHCRTEFAIDSSPVIFGFMLAGLNCCRYAQGALSRTQCVHTGGSNRITYLPETSGVLDCRGGMQRLSILAAPEFLEDYVELERSKLPKGLVGAMCGKSTAFQWVGRQCPLKMRLVADVLGAAYAGPLRRLHLEARALELIGLQLAEYLSPEPAATTARLTALDVNRIRDARELLLQDMENPPSIMQLAKLAGINEKKLKFGFKQVFGMPVFEYFRNYRLEMARELLASGVMNVTEAGMHIGYQSLSHFSEAFRKKFGVTPREFQASGKR</sequence>
<dbReference type="InterPro" id="IPR020449">
    <property type="entry name" value="Tscrpt_reg_AraC-type_HTH"/>
</dbReference>
<dbReference type="InterPro" id="IPR018062">
    <property type="entry name" value="HTH_AraC-typ_CS"/>
</dbReference>
<accession>A0ABQ0EAX8</accession>
<organism evidence="5 6">
    <name type="scientific">Desulfovibrio falkowii</name>
    <dbReference type="NCBI Taxonomy" id="3136602"/>
    <lineage>
        <taxon>Bacteria</taxon>
        <taxon>Pseudomonadati</taxon>
        <taxon>Thermodesulfobacteriota</taxon>
        <taxon>Desulfovibrionia</taxon>
        <taxon>Desulfovibrionales</taxon>
        <taxon>Desulfovibrionaceae</taxon>
        <taxon>Desulfovibrio</taxon>
    </lineage>
</organism>
<dbReference type="SUPFAM" id="SSF46689">
    <property type="entry name" value="Homeodomain-like"/>
    <property type="match status" value="2"/>
</dbReference>
<gene>
    <name evidence="5" type="ORF">Defa_22910</name>
</gene>
<dbReference type="EMBL" id="BAAFSG010000001">
    <property type="protein sequence ID" value="GAB1254804.1"/>
    <property type="molecule type" value="Genomic_DNA"/>
</dbReference>
<evidence type="ECO:0000313" key="5">
    <source>
        <dbReference type="EMBL" id="GAB1254804.1"/>
    </source>
</evidence>
<evidence type="ECO:0000256" key="1">
    <source>
        <dbReference type="ARBA" id="ARBA00023015"/>
    </source>
</evidence>
<dbReference type="SMART" id="SM00342">
    <property type="entry name" value="HTH_ARAC"/>
    <property type="match status" value="1"/>
</dbReference>
<comment type="caution">
    <text evidence="5">The sequence shown here is derived from an EMBL/GenBank/DDBJ whole genome shotgun (WGS) entry which is preliminary data.</text>
</comment>
<keyword evidence="3" id="KW-0804">Transcription</keyword>
<dbReference type="PANTHER" id="PTHR47893:SF1">
    <property type="entry name" value="REGULATORY PROTEIN PCHR"/>
    <property type="match status" value="1"/>
</dbReference>